<name>A0AAV5KE64_9ROSI</name>
<evidence type="ECO:0000313" key="1">
    <source>
        <dbReference type="EMBL" id="GKV22819.1"/>
    </source>
</evidence>
<dbReference type="PANTHER" id="PTHR33639:SF1">
    <property type="entry name" value="T23E23.25"/>
    <property type="match status" value="1"/>
</dbReference>
<dbReference type="Pfam" id="PF04134">
    <property type="entry name" value="DCC1-like"/>
    <property type="match status" value="1"/>
</dbReference>
<sequence>MLPEIIIITIIGQKILLPGQLPASPEPTWISRKVLNALIFSPFQNPPKNLETTARILRWSLPAETGRMLRPIANWTMVRAKAAVPVSAMSCHTFHCRFLSSTLPSTRFVSGSAADVADVSEEDEVLVYSNPPASSTVKPVLPDILQPGVVVYDGVCHLCHRAFSFHRVKWFIGVDKYRHIKFCCLQSKVAEPYLKVSGLDREDVLRRFLLVEGPGLYHQGSTATLRALSYLPFPYSSLSTFLTIPTPLRDAVYDYVAKRRYGWFGKAEDCLVLQEKELLERFIDREEM</sequence>
<dbReference type="InterPro" id="IPR007263">
    <property type="entry name" value="DCC1-like"/>
</dbReference>
<dbReference type="PANTHER" id="PTHR33639">
    <property type="entry name" value="THIOL-DISULFIDE OXIDOREDUCTASE DCC"/>
    <property type="match status" value="1"/>
</dbReference>
<dbReference type="GO" id="GO:0015035">
    <property type="term" value="F:protein-disulfide reductase activity"/>
    <property type="evidence" value="ECO:0007669"/>
    <property type="project" value="InterPro"/>
</dbReference>
<dbReference type="AlphaFoldDB" id="A0AAV5KE64"/>
<accession>A0AAV5KE64</accession>
<protein>
    <recommendedName>
        <fullName evidence="3">Thiol-disulfide oxidoreductase DCC</fullName>
    </recommendedName>
</protein>
<dbReference type="EMBL" id="BPVZ01000061">
    <property type="protein sequence ID" value="GKV22819.1"/>
    <property type="molecule type" value="Genomic_DNA"/>
</dbReference>
<dbReference type="Proteomes" id="UP001054252">
    <property type="component" value="Unassembled WGS sequence"/>
</dbReference>
<comment type="caution">
    <text evidence="1">The sequence shown here is derived from an EMBL/GenBank/DDBJ whole genome shotgun (WGS) entry which is preliminary data.</text>
</comment>
<dbReference type="InterPro" id="IPR052927">
    <property type="entry name" value="DCC_oxidoreductase"/>
</dbReference>
<evidence type="ECO:0008006" key="3">
    <source>
        <dbReference type="Google" id="ProtNLM"/>
    </source>
</evidence>
<reference evidence="1 2" key="1">
    <citation type="journal article" date="2021" name="Commun. Biol.">
        <title>The genome of Shorea leprosula (Dipterocarpaceae) highlights the ecological relevance of drought in aseasonal tropical rainforests.</title>
        <authorList>
            <person name="Ng K.K.S."/>
            <person name="Kobayashi M.J."/>
            <person name="Fawcett J.A."/>
            <person name="Hatakeyama M."/>
            <person name="Paape T."/>
            <person name="Ng C.H."/>
            <person name="Ang C.C."/>
            <person name="Tnah L.H."/>
            <person name="Lee C.T."/>
            <person name="Nishiyama T."/>
            <person name="Sese J."/>
            <person name="O'Brien M.J."/>
            <person name="Copetti D."/>
            <person name="Mohd Noor M.I."/>
            <person name="Ong R.C."/>
            <person name="Putra M."/>
            <person name="Sireger I.Z."/>
            <person name="Indrioko S."/>
            <person name="Kosugi Y."/>
            <person name="Izuno A."/>
            <person name="Isagi Y."/>
            <person name="Lee S.L."/>
            <person name="Shimizu K.K."/>
        </authorList>
    </citation>
    <scope>NUCLEOTIDE SEQUENCE [LARGE SCALE GENOMIC DNA]</scope>
    <source>
        <strain evidence="1">214</strain>
    </source>
</reference>
<gene>
    <name evidence="1" type="ORF">SLEP1_g32641</name>
</gene>
<proteinExistence type="predicted"/>
<evidence type="ECO:0000313" key="2">
    <source>
        <dbReference type="Proteomes" id="UP001054252"/>
    </source>
</evidence>
<organism evidence="1 2">
    <name type="scientific">Rubroshorea leprosula</name>
    <dbReference type="NCBI Taxonomy" id="152421"/>
    <lineage>
        <taxon>Eukaryota</taxon>
        <taxon>Viridiplantae</taxon>
        <taxon>Streptophyta</taxon>
        <taxon>Embryophyta</taxon>
        <taxon>Tracheophyta</taxon>
        <taxon>Spermatophyta</taxon>
        <taxon>Magnoliopsida</taxon>
        <taxon>eudicotyledons</taxon>
        <taxon>Gunneridae</taxon>
        <taxon>Pentapetalae</taxon>
        <taxon>rosids</taxon>
        <taxon>malvids</taxon>
        <taxon>Malvales</taxon>
        <taxon>Dipterocarpaceae</taxon>
        <taxon>Rubroshorea</taxon>
    </lineage>
</organism>
<keyword evidence="2" id="KW-1185">Reference proteome</keyword>